<dbReference type="OrthoDB" id="2425201at2759"/>
<dbReference type="AlphaFoldDB" id="A0A8H3QH80"/>
<dbReference type="EMBL" id="BLAL01000044">
    <property type="protein sequence ID" value="GES79623.1"/>
    <property type="molecule type" value="Genomic_DNA"/>
</dbReference>
<evidence type="ECO:0000313" key="2">
    <source>
        <dbReference type="Proteomes" id="UP000615446"/>
    </source>
</evidence>
<accession>A0A8H3QH80</accession>
<dbReference type="Proteomes" id="UP000615446">
    <property type="component" value="Unassembled WGS sequence"/>
</dbReference>
<evidence type="ECO:0000313" key="1">
    <source>
        <dbReference type="EMBL" id="GES79623.1"/>
    </source>
</evidence>
<protein>
    <submittedName>
        <fullName evidence="1">Uncharacterized protein</fullName>
    </submittedName>
</protein>
<comment type="caution">
    <text evidence="1">The sequence shown here is derived from an EMBL/GenBank/DDBJ whole genome shotgun (WGS) entry which is preliminary data.</text>
</comment>
<name>A0A8H3QH80_9GLOM</name>
<gene>
    <name evidence="1" type="ORF">RCL2_000692200</name>
</gene>
<proteinExistence type="predicted"/>
<sequence>MIRHYAPAVARRIQPFKTEAEQVLSPDSSNFLSKKKGINSEEMCLPVATEIRALGGKIKKNTVQAFYERNIKKKDGYISTLDDIGLWINSKINET</sequence>
<organism evidence="1 2">
    <name type="scientific">Rhizophagus clarus</name>
    <dbReference type="NCBI Taxonomy" id="94130"/>
    <lineage>
        <taxon>Eukaryota</taxon>
        <taxon>Fungi</taxon>
        <taxon>Fungi incertae sedis</taxon>
        <taxon>Mucoromycota</taxon>
        <taxon>Glomeromycotina</taxon>
        <taxon>Glomeromycetes</taxon>
        <taxon>Glomerales</taxon>
        <taxon>Glomeraceae</taxon>
        <taxon>Rhizophagus</taxon>
    </lineage>
</organism>
<reference evidence="1" key="1">
    <citation type="submission" date="2019-10" db="EMBL/GenBank/DDBJ databases">
        <title>Conservation and host-specific expression of non-tandemly repeated heterogenous ribosome RNA gene in arbuscular mycorrhizal fungi.</title>
        <authorList>
            <person name="Maeda T."/>
            <person name="Kobayashi Y."/>
            <person name="Nakagawa T."/>
            <person name="Ezawa T."/>
            <person name="Yamaguchi K."/>
            <person name="Bino T."/>
            <person name="Nishimoto Y."/>
            <person name="Shigenobu S."/>
            <person name="Kawaguchi M."/>
        </authorList>
    </citation>
    <scope>NUCLEOTIDE SEQUENCE</scope>
    <source>
        <strain evidence="1">HR1</strain>
    </source>
</reference>